<dbReference type="RefSeq" id="XP_033665063.1">
    <property type="nucleotide sequence ID" value="XM_033813428.1"/>
</dbReference>
<dbReference type="InterPro" id="IPR036047">
    <property type="entry name" value="F-box-like_dom_sf"/>
</dbReference>
<evidence type="ECO:0000256" key="1">
    <source>
        <dbReference type="SAM" id="MobiDB-lite"/>
    </source>
</evidence>
<keyword evidence="3" id="KW-1185">Reference proteome</keyword>
<protein>
    <recommendedName>
        <fullName evidence="4">F-box domain-containing protein</fullName>
    </recommendedName>
</protein>
<feature type="region of interest" description="Disordered" evidence="1">
    <location>
        <begin position="310"/>
        <end position="338"/>
    </location>
</feature>
<accession>A0A6A6CAI4</accession>
<evidence type="ECO:0008006" key="4">
    <source>
        <dbReference type="Google" id="ProtNLM"/>
    </source>
</evidence>
<reference evidence="2" key="1">
    <citation type="journal article" date="2020" name="Stud. Mycol.">
        <title>101 Dothideomycetes genomes: a test case for predicting lifestyles and emergence of pathogens.</title>
        <authorList>
            <person name="Haridas S."/>
            <person name="Albert R."/>
            <person name="Binder M."/>
            <person name="Bloem J."/>
            <person name="Labutti K."/>
            <person name="Salamov A."/>
            <person name="Andreopoulos B."/>
            <person name="Baker S."/>
            <person name="Barry K."/>
            <person name="Bills G."/>
            <person name="Bluhm B."/>
            <person name="Cannon C."/>
            <person name="Castanera R."/>
            <person name="Culley D."/>
            <person name="Daum C."/>
            <person name="Ezra D."/>
            <person name="Gonzalez J."/>
            <person name="Henrissat B."/>
            <person name="Kuo A."/>
            <person name="Liang C."/>
            <person name="Lipzen A."/>
            <person name="Lutzoni F."/>
            <person name="Magnuson J."/>
            <person name="Mondo S."/>
            <person name="Nolan M."/>
            <person name="Ohm R."/>
            <person name="Pangilinan J."/>
            <person name="Park H.-J."/>
            <person name="Ramirez L."/>
            <person name="Alfaro M."/>
            <person name="Sun H."/>
            <person name="Tritt A."/>
            <person name="Yoshinaga Y."/>
            <person name="Zwiers L.-H."/>
            <person name="Turgeon B."/>
            <person name="Goodwin S."/>
            <person name="Spatafora J."/>
            <person name="Crous P."/>
            <person name="Grigoriev I."/>
        </authorList>
    </citation>
    <scope>NUCLEOTIDE SEQUENCE</scope>
    <source>
        <strain evidence="2">ATCC 36951</strain>
    </source>
</reference>
<feature type="region of interest" description="Disordered" evidence="1">
    <location>
        <begin position="1"/>
        <end position="40"/>
    </location>
</feature>
<organism evidence="2 3">
    <name type="scientific">Zasmidium cellare ATCC 36951</name>
    <dbReference type="NCBI Taxonomy" id="1080233"/>
    <lineage>
        <taxon>Eukaryota</taxon>
        <taxon>Fungi</taxon>
        <taxon>Dikarya</taxon>
        <taxon>Ascomycota</taxon>
        <taxon>Pezizomycotina</taxon>
        <taxon>Dothideomycetes</taxon>
        <taxon>Dothideomycetidae</taxon>
        <taxon>Mycosphaerellales</taxon>
        <taxon>Mycosphaerellaceae</taxon>
        <taxon>Zasmidium</taxon>
    </lineage>
</organism>
<gene>
    <name evidence="2" type="ORF">M409DRAFT_56873</name>
</gene>
<feature type="compositionally biased region" description="Low complexity" evidence="1">
    <location>
        <begin position="17"/>
        <end position="31"/>
    </location>
</feature>
<evidence type="ECO:0000313" key="2">
    <source>
        <dbReference type="EMBL" id="KAF2164174.1"/>
    </source>
</evidence>
<evidence type="ECO:0000313" key="3">
    <source>
        <dbReference type="Proteomes" id="UP000799537"/>
    </source>
</evidence>
<dbReference type="AlphaFoldDB" id="A0A6A6CAI4"/>
<dbReference type="GeneID" id="54566700"/>
<name>A0A6A6CAI4_ZASCE</name>
<sequence length="379" mass="42877">MPPSPPCSSSKQPVMDTTPVTTPSHSSTTSHYQSMQAHRPALARRHHYGTKYQSWRRIFNKPNFILEAILLNLPISDLIIAMHISKTWLYVACESPRIRQRLFLWHAAHVIDSRPNTPTAPSTQGFELFPKSLRQGVLITLRSPRRGEYFVLMRNLCENRSLQLLDSKKTNIDLDPLTGKFHVQLFDHSSNLIIDNVFAPYSLSFRCKQPKITGDRVFEYLKTYHSPEDMDWEMMLESMATRTPLEKADLGEIRLKGNSPLSRAPVPDRKANLTYKDHVILPAHNSNYLTFQQSQGPAAQFPIITSKSAPGEVPSHPAIPRSPCLSSRPNTLSTAWSQPKSRGYTTFALRLRGPHLRPSCAFSARSAHDPQPLHAPQTC</sequence>
<feature type="compositionally biased region" description="Polar residues" evidence="1">
    <location>
        <begin position="324"/>
        <end position="338"/>
    </location>
</feature>
<dbReference type="EMBL" id="ML993605">
    <property type="protein sequence ID" value="KAF2164174.1"/>
    <property type="molecule type" value="Genomic_DNA"/>
</dbReference>
<dbReference type="Proteomes" id="UP000799537">
    <property type="component" value="Unassembled WGS sequence"/>
</dbReference>
<proteinExistence type="predicted"/>
<dbReference type="SUPFAM" id="SSF81383">
    <property type="entry name" value="F-box domain"/>
    <property type="match status" value="1"/>
</dbReference>